<accession>A0A165BF91</accession>
<protein>
    <submittedName>
        <fullName evidence="3">Phenylacetyl-CoA ligase</fullName>
    </submittedName>
</protein>
<feature type="domain" description="AMP-dependent synthetase/ligase" evidence="1">
    <location>
        <begin position="56"/>
        <end position="418"/>
    </location>
</feature>
<organism evidence="3 4">
    <name type="scientific">Laetiporus sulphureus 93-53</name>
    <dbReference type="NCBI Taxonomy" id="1314785"/>
    <lineage>
        <taxon>Eukaryota</taxon>
        <taxon>Fungi</taxon>
        <taxon>Dikarya</taxon>
        <taxon>Basidiomycota</taxon>
        <taxon>Agaricomycotina</taxon>
        <taxon>Agaricomycetes</taxon>
        <taxon>Polyporales</taxon>
        <taxon>Laetiporus</taxon>
    </lineage>
</organism>
<dbReference type="GO" id="GO:0016405">
    <property type="term" value="F:CoA-ligase activity"/>
    <property type="evidence" value="ECO:0007669"/>
    <property type="project" value="TreeGrafter"/>
</dbReference>
<dbReference type="CDD" id="cd05911">
    <property type="entry name" value="Firefly_Luc_like"/>
    <property type="match status" value="1"/>
</dbReference>
<evidence type="ECO:0000313" key="4">
    <source>
        <dbReference type="Proteomes" id="UP000076871"/>
    </source>
</evidence>
<dbReference type="Proteomes" id="UP000076871">
    <property type="component" value="Unassembled WGS sequence"/>
</dbReference>
<dbReference type="FunCoup" id="A0A165BF91">
    <property type="interactions" value="340"/>
</dbReference>
<evidence type="ECO:0000259" key="2">
    <source>
        <dbReference type="Pfam" id="PF13193"/>
    </source>
</evidence>
<dbReference type="InterPro" id="IPR025110">
    <property type="entry name" value="AMP-bd_C"/>
</dbReference>
<dbReference type="GeneID" id="63827140"/>
<keyword evidence="3" id="KW-0436">Ligase</keyword>
<dbReference type="AlphaFoldDB" id="A0A165BF91"/>
<dbReference type="InterPro" id="IPR020845">
    <property type="entry name" value="AMP-binding_CS"/>
</dbReference>
<dbReference type="InterPro" id="IPR042099">
    <property type="entry name" value="ANL_N_sf"/>
</dbReference>
<dbReference type="Gene3D" id="3.30.300.30">
    <property type="match status" value="1"/>
</dbReference>
<sequence length="576" mass="62817">MTIFHSNAPPLVPPPDDLTLPQVMLDYRGGHPTRPVRPRDIPWFVDEENGRMVFEEEVRARTDAFARAMRHGWGIGKDDVVAICSPNQIDYPISVWATHRLGAAVAMMGPSLTTSELVYQLKLAEPALIIAHGENISTVLEAAFQYGLAQDRVIVLDAHKSHSPVSCKSVSALIDEGHLLPSVPEFTLAPGEGKTKIAALCFSSGTTGNPKAVAVSHYNIISNILQTATTNRVNEDYAPWEDRRYRPGDRSVAVLPIYHIYGLVAVWHFALYVGLSVVVVQKFNYEGLLQAIQRYKVTHLFIVPPQVVLFCKHPATKKYDLSSVRVVMVAAAPLSGELTAQMLKLMPGIHMGQGYGLTETCAAVSLWPVSSKVGTPGSAGQLISGTIAKVVRPDGTLAGVGEPGELWLKGGQITLGYHRNEQATRECFVDGWFKSGDEVIMQENGDLFITDRIKELIKVKGYQVAPAELEGHLLDHPHVADAGVIGLPDEYSGELPLAFVVLQPHIAPKAQADGAVAAEIRSSIFKHVAEAKSEYKWLTGGIVFIDAIPKNPSGKILRRLLRERAKAMIAPARSRL</sequence>
<feature type="domain" description="AMP-binding enzyme C-terminal" evidence="2">
    <location>
        <begin position="468"/>
        <end position="555"/>
    </location>
</feature>
<reference evidence="3 4" key="1">
    <citation type="journal article" date="2016" name="Mol. Biol. Evol.">
        <title>Comparative Genomics of Early-Diverging Mushroom-Forming Fungi Provides Insights into the Origins of Lignocellulose Decay Capabilities.</title>
        <authorList>
            <person name="Nagy L.G."/>
            <person name="Riley R."/>
            <person name="Tritt A."/>
            <person name="Adam C."/>
            <person name="Daum C."/>
            <person name="Floudas D."/>
            <person name="Sun H."/>
            <person name="Yadav J.S."/>
            <person name="Pangilinan J."/>
            <person name="Larsson K.H."/>
            <person name="Matsuura K."/>
            <person name="Barry K."/>
            <person name="Labutti K."/>
            <person name="Kuo R."/>
            <person name="Ohm R.A."/>
            <person name="Bhattacharya S.S."/>
            <person name="Shirouzu T."/>
            <person name="Yoshinaga Y."/>
            <person name="Martin F.M."/>
            <person name="Grigoriev I.V."/>
            <person name="Hibbett D.S."/>
        </authorList>
    </citation>
    <scope>NUCLEOTIDE SEQUENCE [LARGE SCALE GENOMIC DNA]</scope>
    <source>
        <strain evidence="3 4">93-53</strain>
    </source>
</reference>
<dbReference type="InterPro" id="IPR045851">
    <property type="entry name" value="AMP-bd_C_sf"/>
</dbReference>
<keyword evidence="4" id="KW-1185">Reference proteome</keyword>
<dbReference type="Pfam" id="PF00501">
    <property type="entry name" value="AMP-binding"/>
    <property type="match status" value="1"/>
</dbReference>
<dbReference type="STRING" id="1314785.A0A165BF91"/>
<dbReference type="Gene3D" id="3.40.50.12780">
    <property type="entry name" value="N-terminal domain of ligase-like"/>
    <property type="match status" value="1"/>
</dbReference>
<evidence type="ECO:0000259" key="1">
    <source>
        <dbReference type="Pfam" id="PF00501"/>
    </source>
</evidence>
<dbReference type="InterPro" id="IPR000873">
    <property type="entry name" value="AMP-dep_synth/lig_dom"/>
</dbReference>
<evidence type="ECO:0000313" key="3">
    <source>
        <dbReference type="EMBL" id="KZT00929.1"/>
    </source>
</evidence>
<dbReference type="OrthoDB" id="6509636at2759"/>
<dbReference type="InParanoid" id="A0A165BF91"/>
<dbReference type="PROSITE" id="PS00455">
    <property type="entry name" value="AMP_BINDING"/>
    <property type="match status" value="1"/>
</dbReference>
<dbReference type="EMBL" id="KV427673">
    <property type="protein sequence ID" value="KZT00929.1"/>
    <property type="molecule type" value="Genomic_DNA"/>
</dbReference>
<name>A0A165BF91_9APHY</name>
<dbReference type="PANTHER" id="PTHR24096:SF422">
    <property type="entry name" value="BCDNA.GH02901"/>
    <property type="match status" value="1"/>
</dbReference>
<gene>
    <name evidence="3" type="ORF">LAESUDRAFT_731771</name>
</gene>
<dbReference type="Pfam" id="PF13193">
    <property type="entry name" value="AMP-binding_C"/>
    <property type="match status" value="1"/>
</dbReference>
<dbReference type="PANTHER" id="PTHR24096">
    <property type="entry name" value="LONG-CHAIN-FATTY-ACID--COA LIGASE"/>
    <property type="match status" value="1"/>
</dbReference>
<dbReference type="RefSeq" id="XP_040758669.1">
    <property type="nucleotide sequence ID" value="XM_040910111.1"/>
</dbReference>
<proteinExistence type="predicted"/>
<dbReference type="SUPFAM" id="SSF56801">
    <property type="entry name" value="Acetyl-CoA synthetase-like"/>
    <property type="match status" value="1"/>
</dbReference>